<dbReference type="SMART" id="SM00580">
    <property type="entry name" value="PUG"/>
    <property type="match status" value="1"/>
</dbReference>
<dbReference type="PANTHER" id="PTHR23153">
    <property type="entry name" value="UBX-RELATED"/>
    <property type="match status" value="1"/>
</dbReference>
<dbReference type="InterPro" id="IPR018997">
    <property type="entry name" value="PUB_domain"/>
</dbReference>
<dbReference type="RefSeq" id="XP_018013887.1">
    <property type="nucleotide sequence ID" value="XM_018158398.2"/>
</dbReference>
<dbReference type="GeneID" id="108670903"/>
<dbReference type="SMART" id="SM00166">
    <property type="entry name" value="UBX"/>
    <property type="match status" value="1"/>
</dbReference>
<dbReference type="InterPro" id="IPR036339">
    <property type="entry name" value="PUB-like_dom_sf"/>
</dbReference>
<dbReference type="InterPro" id="IPR001012">
    <property type="entry name" value="UBX_dom"/>
</dbReference>
<dbReference type="InterPro" id="IPR042774">
    <property type="entry name" value="UBXN6_PUB"/>
</dbReference>
<gene>
    <name evidence="4" type="primary">LOC108670903</name>
</gene>
<proteinExistence type="predicted"/>
<organism evidence="3 4">
    <name type="scientific">Hyalella azteca</name>
    <name type="common">Amphipod</name>
    <dbReference type="NCBI Taxonomy" id="294128"/>
    <lineage>
        <taxon>Eukaryota</taxon>
        <taxon>Metazoa</taxon>
        <taxon>Ecdysozoa</taxon>
        <taxon>Arthropoda</taxon>
        <taxon>Crustacea</taxon>
        <taxon>Multicrustacea</taxon>
        <taxon>Malacostraca</taxon>
        <taxon>Eumalacostraca</taxon>
        <taxon>Peracarida</taxon>
        <taxon>Amphipoda</taxon>
        <taxon>Senticaudata</taxon>
        <taxon>Talitrida</taxon>
        <taxon>Talitroidea</taxon>
        <taxon>Hyalellidae</taxon>
        <taxon>Hyalella</taxon>
    </lineage>
</organism>
<dbReference type="SUPFAM" id="SSF143503">
    <property type="entry name" value="PUG domain-like"/>
    <property type="match status" value="1"/>
</dbReference>
<dbReference type="SUPFAM" id="SSF54236">
    <property type="entry name" value="Ubiquitin-like"/>
    <property type="match status" value="1"/>
</dbReference>
<dbReference type="OMA" id="VFFRCPM"/>
<dbReference type="GO" id="GO:0005737">
    <property type="term" value="C:cytoplasm"/>
    <property type="evidence" value="ECO:0007669"/>
    <property type="project" value="TreeGrafter"/>
</dbReference>
<evidence type="ECO:0000313" key="3">
    <source>
        <dbReference type="Proteomes" id="UP000694843"/>
    </source>
</evidence>
<dbReference type="OrthoDB" id="49605at2759"/>
<dbReference type="PROSITE" id="PS50033">
    <property type="entry name" value="UBX"/>
    <property type="match status" value="1"/>
</dbReference>
<feature type="compositionally biased region" description="Polar residues" evidence="1">
    <location>
        <begin position="28"/>
        <end position="38"/>
    </location>
</feature>
<dbReference type="AlphaFoldDB" id="A0A8B7NJR3"/>
<dbReference type="CDD" id="cd16119">
    <property type="entry name" value="UBX_UBXN6"/>
    <property type="match status" value="1"/>
</dbReference>
<keyword evidence="3" id="KW-1185">Reference proteome</keyword>
<dbReference type="Gene3D" id="1.20.58.2190">
    <property type="match status" value="1"/>
</dbReference>
<feature type="region of interest" description="Disordered" evidence="1">
    <location>
        <begin position="18"/>
        <end position="62"/>
    </location>
</feature>
<accession>A0A8B7NJR3</accession>
<dbReference type="InterPro" id="IPR029071">
    <property type="entry name" value="Ubiquitin-like_domsf"/>
</dbReference>
<sequence length="444" mass="50357">MDVFKKFFEKKKTDIKFGKAGQGKKLTEASSSSGSAVNKPTPPQARINPSNSAQKAGQAALERFSAKPSGNVDWSLHAIKTQARREMEAEKKLLELSAADKPGTAIPPSTQTERPIQPVLFTSPFSGDEPDTYEVVKERIREALYEQLAEDESKMVAACLIIYTCNKNKEKIQICVDTLRKYLHNVILHPSEEKYRRIRVGNPAFSERVAAMQGGVELLRAVGFIEQQLSQQPDDQAATETFYVFPSDGDVESLNTAMECLEAGEAVRPVLHRSPAVLLPQQAARQPVLPPEFFTLTKEELLREMQLRKEAVEESLVLRTKAMRDRANAREMRKYRFSFIRVRFPDGLTLQGTFKVSEKLQDVREFVRSYLVNDWRPFHLCLSGGKKFSEEDNERTLAEVFMVPAALLNFQWDETVSDEQLDDFILLKPEALEQLIEQQPENQS</sequence>
<evidence type="ECO:0000256" key="1">
    <source>
        <dbReference type="SAM" id="MobiDB-lite"/>
    </source>
</evidence>
<dbReference type="KEGG" id="hazt:108670903"/>
<dbReference type="Proteomes" id="UP000694843">
    <property type="component" value="Unplaced"/>
</dbReference>
<feature type="domain" description="UBX" evidence="2">
    <location>
        <begin position="340"/>
        <end position="410"/>
    </location>
</feature>
<dbReference type="CDD" id="cd10460">
    <property type="entry name" value="PUB_UBXD1"/>
    <property type="match status" value="1"/>
</dbReference>
<protein>
    <submittedName>
        <fullName evidence="4">UBX domain-containing protein 6-like</fullName>
    </submittedName>
</protein>
<dbReference type="Pfam" id="PF09409">
    <property type="entry name" value="PUB"/>
    <property type="match status" value="1"/>
</dbReference>
<dbReference type="Gene3D" id="3.10.20.90">
    <property type="entry name" value="Phosphatidylinositol 3-kinase Catalytic Subunit, Chain A, domain 1"/>
    <property type="match status" value="1"/>
</dbReference>
<evidence type="ECO:0000259" key="2">
    <source>
        <dbReference type="PROSITE" id="PS50033"/>
    </source>
</evidence>
<reference evidence="4" key="1">
    <citation type="submission" date="2025-08" db="UniProtKB">
        <authorList>
            <consortium name="RefSeq"/>
        </authorList>
    </citation>
    <scope>IDENTIFICATION</scope>
    <source>
        <tissue evidence="4">Whole organism</tissue>
    </source>
</reference>
<dbReference type="PANTHER" id="PTHR23153:SF38">
    <property type="entry name" value="UBX DOMAIN-CONTAINING PROTEIN 6"/>
    <property type="match status" value="1"/>
</dbReference>
<name>A0A8B7NJR3_HYAAZ</name>
<dbReference type="Pfam" id="PF00789">
    <property type="entry name" value="UBX"/>
    <property type="match status" value="1"/>
</dbReference>
<evidence type="ECO:0000313" key="4">
    <source>
        <dbReference type="RefSeq" id="XP_018013887.1"/>
    </source>
</evidence>